<proteinExistence type="predicted"/>
<sequence length="2427" mass="257431">MISCAAIQRLERYGSLGLKRHSTEDFVSTSLKDARRANIYALTLLSSWKEAVHAVRGGGADAVADASKEPARYTESLIYAASFAVALTMQHLFEVDTSAAAAAEVSASNKMAGRSSDPEKMAKRAARESAGASGGSGSVNDATAVSFIFQDNYAQALDLLTVLKEMTVAISGGRALRSNASSEGFTKAAAHLLTSSTDLALLLLSGASTGSSTASLETDASLLESTRSEKQQQQQWEAILAQVLVLVAAAAQMLRRVQASFPIEDLYHTRPCSALLRNVANKHRQLEQRLKNVSGSSDAAAEQGRCAARYTRFRAADGEAVHQEATTRAPALLSLLRGYVHRCARRATSGSQQPLAASLFALFSLFQRLALLHGALSTVMTLLKGPAAQLCSACEDVQRWLTQLLSSTACNRATRYVVYFREDELRLMQHNVRQASEYALLTFATTPPVDPGLVGPLLQGETEAGSNDEVTHARAALVLAQWCVSAPFFFESFCRDESWTSFAQEQRRIVLLQQSRARRGLDRMSRRQQRKERAKQKGLRLDEERGSRSSSVSGDSSDAASVHSSASDTASLAGSRQRRQRHEGSDGDEALCLSPHQTPDHHRHHAGGSVGGSVTSLSSRVSLLSTFSKHSAASYLSFLSVLRPSTVAGLAGGGAGAGGSADGDGEATAADADRQMHESEDGNTNLPLILLEQLTLGLHRFMEAYPAELLDRYGLRSLSWSSIARLFAFVEGSLANRTKAVGEAAAAAVARRQRSFSHNGQEPPQQLLDFAQDLRYNKGMGYECLGLLFAKVVAPLLDPAPSRAIAPTSQQWQSYHSPLETRKFDGDERSGDGDSSFGADMDGNRADDGLFANAAAAAAPVGRAVLAISDDPATRASVEAALSTCLTAYETVAPQVVDMNLPTILRLAARTAATSAGLATSPGSSTSPASLSSVLIDFMCHITARLGRSNDLPHLVDALLGRHDVAAIGGSDTAPAIHSLRAVVSLAPVRQALMEAAGASLDPESLLLRLSGVAAELGKGIHRSSISSPRDGEWGEQSPTARPCRRQGSAEVQRTLLALELMEAILAGVAPTSVSANAVLEQTTQLELLLSASFMAAVEEQRSVKSAAVALDGNGTETETAGEVAVHDTRLLLIQHMYTIRQCRAITVLCLQDLGTQHVHDYLRMLEDALWQLKSHVGTLLGSLTLAELQPLLQSQSERDGANDVVASTSLAPAQLQAPLLLLSLVLQRLSLARTVSAALGIHAGPAEELRNMVAHLWHCLGNDGLGADSTTQKQQQLQSTGASLWLANGMSAEEWATLVALGKEKDARAAMVALLLRSAAFASTETTETPAWLSRCLQCVPGTVLRALVEAFLSLSVEDFGELGQRQWMALTTSLMTVYAVIGHNPYWPSVLAHTVRSVMHVARAWRKHAREMRGRLEVTAAQVRGDAAASTTFTLRTRQLISLLLCTVRTEARAAEVLRRVLLTLAKESAAVSLSAAAPVLSRSGMSVAYVKALRVPATSLSDLSAPLTQTAPTLTAGLSGAGEEEVVAALRDLTFEDELRDVCVELFASAFVRRLFTLAGLCDDHTAAATSSPFSTATVTIRACMSTLALLYQICVAAAQASWRAKATNGDVKALVHTPAVVFMHTVAAAFHARGAALASSNSASDRAAADAALSAFLENFHSHGEAHAERHLFVHIAPAATAGEKGQRTRDTAESDTGGMANAASASSPTTSIAASPSALDAVEELWCGQLRLAACAVMHLSHTVEDESSSSADALQQACIAFCQLFACMWASANCKQHQMSKSGFGGRRRTVCDEANLNLGHSPMASKPTARQSSLAGGVDAFLASVLCRAHTTRDGSSDDVSGATSEDLRCQLTRFFGPQATATEGAARSDEHSQGGEHERVWTQLLRIGDEAGASAFWLLWKLQCVSVALTDSAAADNGFQTESQARVKKFLEAYYDLNASVGGYAETAMTASPDARLVTALRAARTVLRLAPAEAAPPLFNAFVGDLLTRIIPAASPRSRAAASLSGGAAPAAAAELLLHLFSIRPRLPADQMLPRAQHLLLWLSHAHSSAASLEPSRVHRRAGPSWPSLCIRVCAAVAAHPAVGSAADAPALLDARHGGRQRSNGDCAAQELIDNVWLLLLSLLGDSKAPRSAAGSPAPPLLREGEVIQLILLLTKAWLGHPVRQQVLWSRPAMLPPLMCALFTCVMRGMELEQYSPRLLNVLAGGLAAMAAHVDAATANEGDDDVDSLDGDGDGDKDSGEGEAEGSASGVPRAKGDGHHGNKRRRLEAATEARAKSPAIPAHVKRAALAAATAALVEVAHHHMHVFTTFSSDTDFLFTDFLKVLSQHFLPTVTRPPIAHRVGVRIAGTVRSEMTFADLVYTCVGNVESKSLLKQAALRMEEEEEGVADGGGSAAAVAKNAERGRKLTDGSRSIFQVT</sequence>
<dbReference type="KEGG" id="lmat:92517080"/>
<feature type="compositionally biased region" description="Basic and acidic residues" evidence="1">
    <location>
        <begin position="116"/>
        <end position="127"/>
    </location>
</feature>
<dbReference type="OrthoDB" id="246990at2759"/>
<dbReference type="EMBL" id="JAFEUZ010000008">
    <property type="protein sequence ID" value="KAG5485772.1"/>
    <property type="molecule type" value="Genomic_DNA"/>
</dbReference>
<feature type="region of interest" description="Disordered" evidence="1">
    <location>
        <begin position="808"/>
        <end position="841"/>
    </location>
</feature>
<comment type="caution">
    <text evidence="2">The sequence shown here is derived from an EMBL/GenBank/DDBJ whole genome shotgun (WGS) entry which is preliminary data.</text>
</comment>
<feature type="compositionally biased region" description="Basic residues" evidence="1">
    <location>
        <begin position="526"/>
        <end position="538"/>
    </location>
</feature>
<feature type="compositionally biased region" description="Basic and acidic residues" evidence="1">
    <location>
        <begin position="819"/>
        <end position="832"/>
    </location>
</feature>
<evidence type="ECO:0000256" key="1">
    <source>
        <dbReference type="SAM" id="MobiDB-lite"/>
    </source>
</evidence>
<name>A0A836GPI3_9TRYP</name>
<organism evidence="2 3">
    <name type="scientific">Leishmania martiniquensis</name>
    <dbReference type="NCBI Taxonomy" id="1580590"/>
    <lineage>
        <taxon>Eukaryota</taxon>
        <taxon>Discoba</taxon>
        <taxon>Euglenozoa</taxon>
        <taxon>Kinetoplastea</taxon>
        <taxon>Metakinetoplastina</taxon>
        <taxon>Trypanosomatida</taxon>
        <taxon>Trypanosomatidae</taxon>
        <taxon>Leishmaniinae</taxon>
        <taxon>Leishmania</taxon>
    </lineage>
</organism>
<feature type="region of interest" description="Disordered" evidence="1">
    <location>
        <begin position="653"/>
        <end position="681"/>
    </location>
</feature>
<evidence type="ECO:0000313" key="3">
    <source>
        <dbReference type="Proteomes" id="UP000673552"/>
    </source>
</evidence>
<dbReference type="Proteomes" id="UP000673552">
    <property type="component" value="Unassembled WGS sequence"/>
</dbReference>
<keyword evidence="3" id="KW-1185">Reference proteome</keyword>
<feature type="compositionally biased region" description="Basic and acidic residues" evidence="1">
    <location>
        <begin position="2409"/>
        <end position="2418"/>
    </location>
</feature>
<gene>
    <name evidence="2" type="ORF">LSCM1_07184</name>
</gene>
<evidence type="ECO:0000313" key="2">
    <source>
        <dbReference type="EMBL" id="KAG5485772.1"/>
    </source>
</evidence>
<accession>A0A836GPI3</accession>
<reference evidence="3" key="2">
    <citation type="journal article" date="2021" name="Sci. Data">
        <title>Chromosome-scale genome sequencing, assembly and annotation of six genomes from subfamily Leishmaniinae.</title>
        <authorList>
            <person name="Almutairi H."/>
            <person name="Urbaniak M.D."/>
            <person name="Bates M.D."/>
            <person name="Jariyapan N."/>
            <person name="Kwakye-Nuako G."/>
            <person name="Thomaz Soccol V."/>
            <person name="Al-Salem W.S."/>
            <person name="Dillon R.J."/>
            <person name="Bates P.A."/>
            <person name="Gatherer D."/>
        </authorList>
    </citation>
    <scope>NUCLEOTIDE SEQUENCE [LARGE SCALE GENOMIC DNA]</scope>
</reference>
<feature type="region of interest" description="Disordered" evidence="1">
    <location>
        <begin position="2398"/>
        <end position="2427"/>
    </location>
</feature>
<feature type="compositionally biased region" description="Basic and acidic residues" evidence="1">
    <location>
        <begin position="671"/>
        <end position="680"/>
    </location>
</feature>
<feature type="compositionally biased region" description="Gly residues" evidence="1">
    <location>
        <begin position="653"/>
        <end position="662"/>
    </location>
</feature>
<feature type="region of interest" description="Disordered" evidence="1">
    <location>
        <begin position="1024"/>
        <end position="1047"/>
    </location>
</feature>
<feature type="compositionally biased region" description="Low complexity" evidence="1">
    <location>
        <begin position="548"/>
        <end position="571"/>
    </location>
</feature>
<feature type="compositionally biased region" description="Acidic residues" evidence="1">
    <location>
        <begin position="2230"/>
        <end position="2242"/>
    </location>
</feature>
<reference evidence="3" key="1">
    <citation type="journal article" date="2021" name="Microbiol. Resour. Announc.">
        <title>LGAAP: Leishmaniinae Genome Assembly and Annotation Pipeline.</title>
        <authorList>
            <person name="Almutairi H."/>
            <person name="Urbaniak M.D."/>
            <person name="Bates M.D."/>
            <person name="Jariyapan N."/>
            <person name="Kwakye-Nuako G."/>
            <person name="Thomaz-Soccol V."/>
            <person name="Al-Salem W.S."/>
            <person name="Dillon R.J."/>
            <person name="Bates P.A."/>
            <person name="Gatherer D."/>
        </authorList>
    </citation>
    <scope>NUCLEOTIDE SEQUENCE [LARGE SCALE GENOMIC DNA]</scope>
</reference>
<dbReference type="RefSeq" id="XP_067180925.1">
    <property type="nucleotide sequence ID" value="XM_067324568.1"/>
</dbReference>
<feature type="region of interest" description="Disordered" evidence="1">
    <location>
        <begin position="518"/>
        <end position="615"/>
    </location>
</feature>
<dbReference type="GeneID" id="92517080"/>
<protein>
    <submittedName>
        <fullName evidence="2">Uncharacterized protein</fullName>
    </submittedName>
</protein>
<feature type="region of interest" description="Disordered" evidence="1">
    <location>
        <begin position="1686"/>
        <end position="1715"/>
    </location>
</feature>
<feature type="region of interest" description="Disordered" evidence="1">
    <location>
        <begin position="2228"/>
        <end position="2288"/>
    </location>
</feature>
<feature type="region of interest" description="Disordered" evidence="1">
    <location>
        <begin position="110"/>
        <end position="138"/>
    </location>
</feature>